<dbReference type="InterPro" id="IPR034660">
    <property type="entry name" value="DinB/YfiT-like"/>
</dbReference>
<dbReference type="Pfam" id="PF09351">
    <property type="entry name" value="DUF1993"/>
    <property type="match status" value="1"/>
</dbReference>
<dbReference type="PANTHER" id="PTHR36922:SF1">
    <property type="entry name" value="DUF1993 DOMAIN-CONTAINING PROTEIN"/>
    <property type="match status" value="1"/>
</dbReference>
<sequence length="169" mass="18469">MTTPSMYEFLVPTANRMLGNLSTLLDKAAAHAEAKKFDPANLLTARLAPDMYPLTRQVQIACDSAKGAAARLSGAEPPSHPDVEATIAELKARIAKTLDFINSIDPAAFNGSEDRPITLKTPSRELHFSGLDYLRGFVLPNFYFHVTTAYALLRHNGVEIGKLDFLGRP</sequence>
<proteinExistence type="predicted"/>
<accession>A0ABT1AIJ5</accession>
<name>A0ABT1AIJ5_9RALS</name>
<keyword evidence="2" id="KW-1185">Reference proteome</keyword>
<dbReference type="Gene3D" id="1.20.120.450">
    <property type="entry name" value="dinb family like domain"/>
    <property type="match status" value="1"/>
</dbReference>
<dbReference type="RefSeq" id="WP_252679171.1">
    <property type="nucleotide sequence ID" value="NZ_JAMXHT010000003.1"/>
</dbReference>
<dbReference type="EMBL" id="JAMXHT010000003">
    <property type="protein sequence ID" value="MCO5398225.1"/>
    <property type="molecule type" value="Genomic_DNA"/>
</dbReference>
<dbReference type="PANTHER" id="PTHR36922">
    <property type="entry name" value="BLL2446 PROTEIN"/>
    <property type="match status" value="1"/>
</dbReference>
<dbReference type="InterPro" id="IPR018531">
    <property type="entry name" value="DUF1993"/>
</dbReference>
<reference evidence="1" key="1">
    <citation type="submission" date="2022-06" db="EMBL/GenBank/DDBJ databases">
        <authorList>
            <person name="Lu C.-H."/>
        </authorList>
    </citation>
    <scope>NUCLEOTIDE SEQUENCE</scope>
    <source>
        <strain evidence="1">21MJYT02-11</strain>
    </source>
</reference>
<protein>
    <submittedName>
        <fullName evidence="1">DUF1993 family protein</fullName>
    </submittedName>
</protein>
<dbReference type="Proteomes" id="UP001162811">
    <property type="component" value="Unassembled WGS sequence"/>
</dbReference>
<organism evidence="1 2">
    <name type="scientific">Ralstonia soli</name>
    <dbReference type="NCBI Taxonomy" id="2953896"/>
    <lineage>
        <taxon>Bacteria</taxon>
        <taxon>Pseudomonadati</taxon>
        <taxon>Pseudomonadota</taxon>
        <taxon>Betaproteobacteria</taxon>
        <taxon>Burkholderiales</taxon>
        <taxon>Burkholderiaceae</taxon>
        <taxon>Ralstonia</taxon>
    </lineage>
</organism>
<evidence type="ECO:0000313" key="2">
    <source>
        <dbReference type="Proteomes" id="UP001162811"/>
    </source>
</evidence>
<evidence type="ECO:0000313" key="1">
    <source>
        <dbReference type="EMBL" id="MCO5398225.1"/>
    </source>
</evidence>
<gene>
    <name evidence="1" type="ORF">NG900_08450</name>
</gene>
<dbReference type="SUPFAM" id="SSF109854">
    <property type="entry name" value="DinB/YfiT-like putative metalloenzymes"/>
    <property type="match status" value="1"/>
</dbReference>
<reference evidence="1" key="2">
    <citation type="journal article" date="2023" name="Front. Microbiol.">
        <title>Ralstonia chuxiongensis sp. nov., Ralstonia mojiangensis sp. nov., and Ralstonia soli sp. nov., isolated from tobacco fields, are three novel species in the family Burkholderiaceae.</title>
        <authorList>
            <person name="Lu C.H."/>
            <person name="Zhang Y.Y."/>
            <person name="Jiang N."/>
            <person name="Chen W."/>
            <person name="Shao X."/>
            <person name="Zhao Z.M."/>
            <person name="Lu W.L."/>
            <person name="Hu X."/>
            <person name="Xi Y.X."/>
            <person name="Zou S.Y."/>
            <person name="Wei Q.J."/>
            <person name="Lin Z.L."/>
            <person name="Gong L."/>
            <person name="Gai X.T."/>
            <person name="Zhang L.Q."/>
            <person name="Li J.Y."/>
            <person name="Jin Y."/>
            <person name="Xia Z.Y."/>
        </authorList>
    </citation>
    <scope>NUCLEOTIDE SEQUENCE</scope>
    <source>
        <strain evidence="1">21MJYT02-11</strain>
    </source>
</reference>
<comment type="caution">
    <text evidence="1">The sequence shown here is derived from an EMBL/GenBank/DDBJ whole genome shotgun (WGS) entry which is preliminary data.</text>
</comment>